<keyword evidence="13" id="KW-1185">Reference proteome</keyword>
<evidence type="ECO:0000256" key="2">
    <source>
        <dbReference type="ARBA" id="ARBA00012374"/>
    </source>
</evidence>
<feature type="transmembrane region" description="Helical" evidence="10">
    <location>
        <begin position="59"/>
        <end position="79"/>
    </location>
</feature>
<feature type="transmembrane region" description="Helical" evidence="10">
    <location>
        <begin position="157"/>
        <end position="179"/>
    </location>
</feature>
<dbReference type="EMBL" id="NHNI01000002">
    <property type="protein sequence ID" value="OZY84808.1"/>
    <property type="molecule type" value="Genomic_DNA"/>
</dbReference>
<dbReference type="EC" id="3.6.1.27" evidence="2"/>
<dbReference type="GO" id="GO:0050380">
    <property type="term" value="F:undecaprenyl-diphosphatase activity"/>
    <property type="evidence" value="ECO:0007669"/>
    <property type="project" value="UniProtKB-EC"/>
</dbReference>
<dbReference type="SMART" id="SM00014">
    <property type="entry name" value="acidPPc"/>
    <property type="match status" value="1"/>
</dbReference>
<feature type="transmembrane region" description="Helical" evidence="10">
    <location>
        <begin position="33"/>
        <end position="53"/>
    </location>
</feature>
<keyword evidence="7 10" id="KW-0472">Membrane</keyword>
<dbReference type="InterPro" id="IPR000326">
    <property type="entry name" value="PAP2/HPO"/>
</dbReference>
<name>A0A266Q4L2_9GAMM</name>
<comment type="subcellular location">
    <subcellularLocation>
        <location evidence="1">Cell membrane</location>
        <topology evidence="1">Multi-pass membrane protein</topology>
    </subcellularLocation>
</comment>
<evidence type="ECO:0000256" key="9">
    <source>
        <dbReference type="ARBA" id="ARBA00047594"/>
    </source>
</evidence>
<evidence type="ECO:0000256" key="10">
    <source>
        <dbReference type="SAM" id="Phobius"/>
    </source>
</evidence>
<evidence type="ECO:0000256" key="4">
    <source>
        <dbReference type="ARBA" id="ARBA00022692"/>
    </source>
</evidence>
<evidence type="ECO:0000313" key="13">
    <source>
        <dbReference type="Proteomes" id="UP000216101"/>
    </source>
</evidence>
<evidence type="ECO:0000259" key="11">
    <source>
        <dbReference type="SMART" id="SM00014"/>
    </source>
</evidence>
<proteinExistence type="predicted"/>
<dbReference type="PANTHER" id="PTHR14969:SF62">
    <property type="entry name" value="DECAPRENYLPHOSPHORYL-5-PHOSPHORIBOSE PHOSPHATASE RV3807C-RELATED"/>
    <property type="match status" value="1"/>
</dbReference>
<keyword evidence="6 10" id="KW-1133">Transmembrane helix</keyword>
<dbReference type="AlphaFoldDB" id="A0A266Q4L2"/>
<dbReference type="Gene3D" id="1.20.144.10">
    <property type="entry name" value="Phosphatidic acid phosphatase type 2/haloperoxidase"/>
    <property type="match status" value="1"/>
</dbReference>
<dbReference type="PANTHER" id="PTHR14969">
    <property type="entry name" value="SPHINGOSINE-1-PHOSPHATE PHOSPHOHYDROLASE"/>
    <property type="match status" value="1"/>
</dbReference>
<dbReference type="SUPFAM" id="SSF48317">
    <property type="entry name" value="Acid phosphatase/Vanadium-dependent haloperoxidase"/>
    <property type="match status" value="1"/>
</dbReference>
<dbReference type="STRING" id="1209072.GCA_000766945_00364"/>
<dbReference type="Pfam" id="PF01569">
    <property type="entry name" value="PAP2"/>
    <property type="match status" value="1"/>
</dbReference>
<dbReference type="Proteomes" id="UP000216101">
    <property type="component" value="Unassembled WGS sequence"/>
</dbReference>
<evidence type="ECO:0000256" key="8">
    <source>
        <dbReference type="ARBA" id="ARBA00032707"/>
    </source>
</evidence>
<evidence type="ECO:0000256" key="6">
    <source>
        <dbReference type="ARBA" id="ARBA00022989"/>
    </source>
</evidence>
<comment type="catalytic activity">
    <reaction evidence="9">
        <text>di-trans,octa-cis-undecaprenyl diphosphate + H2O = di-trans,octa-cis-undecaprenyl phosphate + phosphate + H(+)</text>
        <dbReference type="Rhea" id="RHEA:28094"/>
        <dbReference type="ChEBI" id="CHEBI:15377"/>
        <dbReference type="ChEBI" id="CHEBI:15378"/>
        <dbReference type="ChEBI" id="CHEBI:43474"/>
        <dbReference type="ChEBI" id="CHEBI:58405"/>
        <dbReference type="ChEBI" id="CHEBI:60392"/>
        <dbReference type="EC" id="3.6.1.27"/>
    </reaction>
</comment>
<dbReference type="GO" id="GO:0005886">
    <property type="term" value="C:plasma membrane"/>
    <property type="evidence" value="ECO:0007669"/>
    <property type="project" value="UniProtKB-SubCell"/>
</dbReference>
<sequence length="180" mass="19902">MNTFLQRVHHLDTLAFLWVHVTKRFQYRRSVRFISATGDGPVYLCIALALALLEPGAGATFFWAGIIAYSFDVSLYLLLKNLIKRDRPAVKISSYQAFITPSDQFSFPSGHTAAAFLFACLVLNFYPAFALPCFLWASAVGISRVLLGVHYPTDLVAGALLGSLCAFWGIYLHGLIVALH</sequence>
<evidence type="ECO:0000256" key="3">
    <source>
        <dbReference type="ARBA" id="ARBA00022475"/>
    </source>
</evidence>
<keyword evidence="3" id="KW-1003">Cell membrane</keyword>
<dbReference type="InterPro" id="IPR036938">
    <property type="entry name" value="PAP2/HPO_sf"/>
</dbReference>
<keyword evidence="4 10" id="KW-0812">Transmembrane</keyword>
<organism evidence="12 13">
    <name type="scientific">Cellvibrio mixtus</name>
    <dbReference type="NCBI Taxonomy" id="39650"/>
    <lineage>
        <taxon>Bacteria</taxon>
        <taxon>Pseudomonadati</taxon>
        <taxon>Pseudomonadota</taxon>
        <taxon>Gammaproteobacteria</taxon>
        <taxon>Cellvibrionales</taxon>
        <taxon>Cellvibrionaceae</taxon>
        <taxon>Cellvibrio</taxon>
    </lineage>
</organism>
<evidence type="ECO:0000256" key="5">
    <source>
        <dbReference type="ARBA" id="ARBA00022801"/>
    </source>
</evidence>
<evidence type="ECO:0000256" key="7">
    <source>
        <dbReference type="ARBA" id="ARBA00023136"/>
    </source>
</evidence>
<reference evidence="13" key="1">
    <citation type="submission" date="2017-05" db="EMBL/GenBank/DDBJ databases">
        <authorList>
            <person name="Barney B.M."/>
        </authorList>
    </citation>
    <scope>NUCLEOTIDE SEQUENCE [LARGE SCALE GENOMIC DNA]</scope>
    <source>
        <strain evidence="13">PSBB022</strain>
    </source>
</reference>
<evidence type="ECO:0000256" key="1">
    <source>
        <dbReference type="ARBA" id="ARBA00004651"/>
    </source>
</evidence>
<gene>
    <name evidence="12" type="ORF">CBP51_16740</name>
</gene>
<feature type="domain" description="Phosphatidic acid phosphatase type 2/haloperoxidase" evidence="11">
    <location>
        <begin position="57"/>
        <end position="170"/>
    </location>
</feature>
<protein>
    <recommendedName>
        <fullName evidence="2">undecaprenyl-diphosphate phosphatase</fullName>
        <ecNumber evidence="2">3.6.1.27</ecNumber>
    </recommendedName>
    <alternativeName>
        <fullName evidence="8">Undecaprenyl pyrophosphate phosphatase</fullName>
    </alternativeName>
</protein>
<comment type="caution">
    <text evidence="12">The sequence shown here is derived from an EMBL/GenBank/DDBJ whole genome shotgun (WGS) entry which is preliminary data.</text>
</comment>
<accession>A0A266Q4L2</accession>
<evidence type="ECO:0000313" key="12">
    <source>
        <dbReference type="EMBL" id="OZY84808.1"/>
    </source>
</evidence>
<keyword evidence="5" id="KW-0378">Hydrolase</keyword>
<feature type="transmembrane region" description="Helical" evidence="10">
    <location>
        <begin position="114"/>
        <end position="137"/>
    </location>
</feature>
<dbReference type="RefSeq" id="WP_094985806.1">
    <property type="nucleotide sequence ID" value="NZ_NHNI01000002.1"/>
</dbReference>